<dbReference type="InterPro" id="IPR036396">
    <property type="entry name" value="Cyt_P450_sf"/>
</dbReference>
<keyword evidence="4 8" id="KW-0479">Metal-binding</keyword>
<comment type="similarity">
    <text evidence="2">Belongs to the cytochrome P450 family.</text>
</comment>
<dbReference type="GO" id="GO:0004497">
    <property type="term" value="F:monooxygenase activity"/>
    <property type="evidence" value="ECO:0007669"/>
    <property type="project" value="UniProtKB-KW"/>
</dbReference>
<evidence type="ECO:0000256" key="5">
    <source>
        <dbReference type="ARBA" id="ARBA00023002"/>
    </source>
</evidence>
<dbReference type="InterPro" id="IPR002401">
    <property type="entry name" value="Cyt_P450_E_grp-I"/>
</dbReference>
<evidence type="ECO:0000313" key="9">
    <source>
        <dbReference type="EMBL" id="CAG6651714.1"/>
    </source>
</evidence>
<comment type="cofactor">
    <cofactor evidence="1 8">
        <name>heme</name>
        <dbReference type="ChEBI" id="CHEBI:30413"/>
    </cofactor>
</comment>
<dbReference type="InterPro" id="IPR001128">
    <property type="entry name" value="Cyt_P450"/>
</dbReference>
<dbReference type="GO" id="GO:0016705">
    <property type="term" value="F:oxidoreductase activity, acting on paired donors, with incorporation or reduction of molecular oxygen"/>
    <property type="evidence" value="ECO:0007669"/>
    <property type="project" value="InterPro"/>
</dbReference>
<evidence type="ECO:0000256" key="7">
    <source>
        <dbReference type="ARBA" id="ARBA00023033"/>
    </source>
</evidence>
<evidence type="ECO:0000256" key="3">
    <source>
        <dbReference type="ARBA" id="ARBA00022617"/>
    </source>
</evidence>
<dbReference type="PRINTS" id="PR00463">
    <property type="entry name" value="EP450I"/>
</dbReference>
<proteinExistence type="inferred from homology"/>
<evidence type="ECO:0000256" key="8">
    <source>
        <dbReference type="PIRSR" id="PIRSR602401-1"/>
    </source>
</evidence>
<keyword evidence="7" id="KW-0503">Monooxygenase</keyword>
<dbReference type="PANTHER" id="PTHR24279:SF120">
    <property type="entry name" value="CYTOCHROME P450"/>
    <property type="match status" value="1"/>
</dbReference>
<dbReference type="PANTHER" id="PTHR24279">
    <property type="entry name" value="CYTOCHROME P450"/>
    <property type="match status" value="1"/>
</dbReference>
<dbReference type="Pfam" id="PF00067">
    <property type="entry name" value="p450"/>
    <property type="match status" value="1"/>
</dbReference>
<reference evidence="9" key="1">
    <citation type="submission" date="2021-05" db="EMBL/GenBank/DDBJ databases">
        <authorList>
            <person name="Alioto T."/>
            <person name="Alioto T."/>
            <person name="Gomez Garrido J."/>
        </authorList>
    </citation>
    <scope>NUCLEOTIDE SEQUENCE</scope>
</reference>
<keyword evidence="5" id="KW-0560">Oxidoreductase</keyword>
<protein>
    <submittedName>
        <fullName evidence="9">Cytochrome P450 315a1, mitochondrial</fullName>
    </submittedName>
</protein>
<dbReference type="EMBL" id="HBUF01168727">
    <property type="protein sequence ID" value="CAG6651714.1"/>
    <property type="molecule type" value="Transcribed_RNA"/>
</dbReference>
<evidence type="ECO:0000256" key="6">
    <source>
        <dbReference type="ARBA" id="ARBA00023004"/>
    </source>
</evidence>
<dbReference type="GO" id="GO:0020037">
    <property type="term" value="F:heme binding"/>
    <property type="evidence" value="ECO:0007669"/>
    <property type="project" value="InterPro"/>
</dbReference>
<dbReference type="AlphaFoldDB" id="A0A8D8RHZ5"/>
<dbReference type="PRINTS" id="PR00385">
    <property type="entry name" value="P450"/>
</dbReference>
<name>A0A8D8RHZ5_9HEMI</name>
<dbReference type="InterPro" id="IPR050479">
    <property type="entry name" value="CYP11_CYP27_families"/>
</dbReference>
<sequence>MAKIIPSPKPLPLVGTLFSLLKEGGGAQLHKYVERRHQELGPIYKESIGPVEAYFVKNPNDMRQVFAAEGMYPVHVLPECWMKYNSLYGCNRGLYFMDGQDWMRTRKILNKYLLKSYSPDLQHCLTKDLLKQFENNIVSLGGVDVESHLYQLSISFVIAHMLGTPFISHYQSLTNDIRALSEVVHKIFEYSVALSMLPINLSVRLSLPAWTSFVQSVNSSLNLASVLCDKMERYNGDGLMSKLKQEGVTSEMIRRIVIDFILAAGDTTAVATQWTFYLLGRHPEVQDNLHTELKQHVENHCLQSNTLNNIIRETLRLYPIAPFLGRFIPQDLPLHDYLIPAQSLVLLSVYSASHDPSYFPSPEQFLPERWTRDSSGKYANVRDPYASIPYAMGARSCVGRKLAQSQMCLTIAQIISNYKLEVKTPVDVVLKMITVPSKPIKFELTPR</sequence>
<dbReference type="CDD" id="cd11054">
    <property type="entry name" value="CYP24A1-like"/>
    <property type="match status" value="1"/>
</dbReference>
<dbReference type="Gene3D" id="1.10.630.10">
    <property type="entry name" value="Cytochrome P450"/>
    <property type="match status" value="1"/>
</dbReference>
<dbReference type="EMBL" id="HBUF01168725">
    <property type="protein sequence ID" value="CAG6651711.1"/>
    <property type="molecule type" value="Transcribed_RNA"/>
</dbReference>
<dbReference type="SUPFAM" id="SSF48264">
    <property type="entry name" value="Cytochrome P450"/>
    <property type="match status" value="1"/>
</dbReference>
<organism evidence="9">
    <name type="scientific">Cacopsylla melanoneura</name>
    <dbReference type="NCBI Taxonomy" id="428564"/>
    <lineage>
        <taxon>Eukaryota</taxon>
        <taxon>Metazoa</taxon>
        <taxon>Ecdysozoa</taxon>
        <taxon>Arthropoda</taxon>
        <taxon>Hexapoda</taxon>
        <taxon>Insecta</taxon>
        <taxon>Pterygota</taxon>
        <taxon>Neoptera</taxon>
        <taxon>Paraneoptera</taxon>
        <taxon>Hemiptera</taxon>
        <taxon>Sternorrhyncha</taxon>
        <taxon>Psylloidea</taxon>
        <taxon>Psyllidae</taxon>
        <taxon>Psyllinae</taxon>
        <taxon>Cacopsylla</taxon>
    </lineage>
</organism>
<evidence type="ECO:0000256" key="2">
    <source>
        <dbReference type="ARBA" id="ARBA00010617"/>
    </source>
</evidence>
<evidence type="ECO:0000256" key="1">
    <source>
        <dbReference type="ARBA" id="ARBA00001971"/>
    </source>
</evidence>
<accession>A0A8D8RHZ5</accession>
<feature type="binding site" description="axial binding residue" evidence="8">
    <location>
        <position position="397"/>
    </location>
    <ligand>
        <name>heme</name>
        <dbReference type="ChEBI" id="CHEBI:30413"/>
    </ligand>
    <ligandPart>
        <name>Fe</name>
        <dbReference type="ChEBI" id="CHEBI:18248"/>
    </ligandPart>
</feature>
<evidence type="ECO:0000256" key="4">
    <source>
        <dbReference type="ARBA" id="ARBA00022723"/>
    </source>
</evidence>
<keyword evidence="6 8" id="KW-0408">Iron</keyword>
<dbReference type="EMBL" id="HBUF01168726">
    <property type="protein sequence ID" value="CAG6651712.1"/>
    <property type="molecule type" value="Transcribed_RNA"/>
</dbReference>
<dbReference type="GO" id="GO:0005506">
    <property type="term" value="F:iron ion binding"/>
    <property type="evidence" value="ECO:0007669"/>
    <property type="project" value="InterPro"/>
</dbReference>
<keyword evidence="3 8" id="KW-0349">Heme</keyword>